<organism evidence="2 3">
    <name type="scientific">Dactylosporangium salmoneum</name>
    <dbReference type="NCBI Taxonomy" id="53361"/>
    <lineage>
        <taxon>Bacteria</taxon>
        <taxon>Bacillati</taxon>
        <taxon>Actinomycetota</taxon>
        <taxon>Actinomycetes</taxon>
        <taxon>Micromonosporales</taxon>
        <taxon>Micromonosporaceae</taxon>
        <taxon>Dactylosporangium</taxon>
    </lineage>
</organism>
<proteinExistence type="predicted"/>
<dbReference type="InterPro" id="IPR011944">
    <property type="entry name" value="Steroid_delta5-4_isomerase"/>
</dbReference>
<dbReference type="EMBL" id="BAAARV010000141">
    <property type="protein sequence ID" value="GAA2394785.1"/>
    <property type="molecule type" value="Genomic_DNA"/>
</dbReference>
<keyword evidence="3" id="KW-1185">Reference proteome</keyword>
<protein>
    <recommendedName>
        <fullName evidence="1">DUF4440 domain-containing protein</fullName>
    </recommendedName>
</protein>
<dbReference type="SUPFAM" id="SSF54427">
    <property type="entry name" value="NTF2-like"/>
    <property type="match status" value="1"/>
</dbReference>
<name>A0ABN3I4U8_9ACTN</name>
<accession>A0ABN3I4U8</accession>
<dbReference type="Proteomes" id="UP001501444">
    <property type="component" value="Unassembled WGS sequence"/>
</dbReference>
<feature type="domain" description="DUF4440" evidence="1">
    <location>
        <begin position="9"/>
        <end position="119"/>
    </location>
</feature>
<dbReference type="Pfam" id="PF14534">
    <property type="entry name" value="DUF4440"/>
    <property type="match status" value="1"/>
</dbReference>
<sequence length="130" mass="13947">MHTIDQTEVRDLMSRMAAAWEANDPDALAALYTEDAGVVTAGTHAQGRDAIRAFMTAGFAGPLKDTTLSEDFERIRYVGQDIAIVNGVGGLVLPGEDTVQTGLRRRSTWVLARTGEGWLVEAFHNCPAGG</sequence>
<evidence type="ECO:0000313" key="3">
    <source>
        <dbReference type="Proteomes" id="UP001501444"/>
    </source>
</evidence>
<dbReference type="CDD" id="cd00531">
    <property type="entry name" value="NTF2_like"/>
    <property type="match status" value="1"/>
</dbReference>
<comment type="caution">
    <text evidence="2">The sequence shown here is derived from an EMBL/GenBank/DDBJ whole genome shotgun (WGS) entry which is preliminary data.</text>
</comment>
<evidence type="ECO:0000259" key="1">
    <source>
        <dbReference type="Pfam" id="PF14534"/>
    </source>
</evidence>
<dbReference type="InterPro" id="IPR027843">
    <property type="entry name" value="DUF4440"/>
</dbReference>
<evidence type="ECO:0000313" key="2">
    <source>
        <dbReference type="EMBL" id="GAA2394785.1"/>
    </source>
</evidence>
<reference evidence="2 3" key="1">
    <citation type="journal article" date="2019" name="Int. J. Syst. Evol. Microbiol.">
        <title>The Global Catalogue of Microorganisms (GCM) 10K type strain sequencing project: providing services to taxonomists for standard genome sequencing and annotation.</title>
        <authorList>
            <consortium name="The Broad Institute Genomics Platform"/>
            <consortium name="The Broad Institute Genome Sequencing Center for Infectious Disease"/>
            <person name="Wu L."/>
            <person name="Ma J."/>
        </authorList>
    </citation>
    <scope>NUCLEOTIDE SEQUENCE [LARGE SCALE GENOMIC DNA]</scope>
    <source>
        <strain evidence="2 3">JCM 3272</strain>
    </source>
</reference>
<dbReference type="InterPro" id="IPR032710">
    <property type="entry name" value="NTF2-like_dom_sf"/>
</dbReference>
<dbReference type="NCBIfam" id="TIGR02246">
    <property type="entry name" value="SgcJ/EcaC family oxidoreductase"/>
    <property type="match status" value="1"/>
</dbReference>
<gene>
    <name evidence="2" type="ORF">GCM10010170_108990</name>
</gene>
<dbReference type="Gene3D" id="3.10.450.50">
    <property type="match status" value="1"/>
</dbReference>
<dbReference type="RefSeq" id="WP_344620686.1">
    <property type="nucleotide sequence ID" value="NZ_BAAARV010000141.1"/>
</dbReference>